<evidence type="ECO:0000256" key="1">
    <source>
        <dbReference type="SAM" id="MobiDB-lite"/>
    </source>
</evidence>
<dbReference type="EMBL" id="JAGPNK010000022">
    <property type="protein sequence ID" value="KAH7304513.1"/>
    <property type="molecule type" value="Genomic_DNA"/>
</dbReference>
<dbReference type="InterPro" id="IPR052895">
    <property type="entry name" value="HetReg/Transcr_Mod"/>
</dbReference>
<reference evidence="3" key="1">
    <citation type="journal article" date="2021" name="Nat. Commun.">
        <title>Genetic determinants of endophytism in the Arabidopsis root mycobiome.</title>
        <authorList>
            <person name="Mesny F."/>
            <person name="Miyauchi S."/>
            <person name="Thiergart T."/>
            <person name="Pickel B."/>
            <person name="Atanasova L."/>
            <person name="Karlsson M."/>
            <person name="Huettel B."/>
            <person name="Barry K.W."/>
            <person name="Haridas S."/>
            <person name="Chen C."/>
            <person name="Bauer D."/>
            <person name="Andreopoulos W."/>
            <person name="Pangilinan J."/>
            <person name="LaButti K."/>
            <person name="Riley R."/>
            <person name="Lipzen A."/>
            <person name="Clum A."/>
            <person name="Drula E."/>
            <person name="Henrissat B."/>
            <person name="Kohler A."/>
            <person name="Grigoriev I.V."/>
            <person name="Martin F.M."/>
            <person name="Hacquard S."/>
        </authorList>
    </citation>
    <scope>NUCLEOTIDE SEQUENCE</scope>
    <source>
        <strain evidence="3">MPI-CAGE-CH-0235</strain>
    </source>
</reference>
<comment type="caution">
    <text evidence="3">The sequence shown here is derived from an EMBL/GenBank/DDBJ whole genome shotgun (WGS) entry which is preliminary data.</text>
</comment>
<feature type="compositionally biased region" description="Polar residues" evidence="1">
    <location>
        <begin position="1"/>
        <end position="10"/>
    </location>
</feature>
<evidence type="ECO:0000313" key="4">
    <source>
        <dbReference type="Proteomes" id="UP000813444"/>
    </source>
</evidence>
<dbReference type="SUPFAM" id="SSF56176">
    <property type="entry name" value="FAD-binding/transporter-associated domain-like"/>
    <property type="match status" value="1"/>
</dbReference>
<evidence type="ECO:0000259" key="2">
    <source>
        <dbReference type="Pfam" id="PF06985"/>
    </source>
</evidence>
<feature type="compositionally biased region" description="Basic and acidic residues" evidence="1">
    <location>
        <begin position="15"/>
        <end position="25"/>
    </location>
</feature>
<proteinExistence type="predicted"/>
<dbReference type="Proteomes" id="UP000813444">
    <property type="component" value="Unassembled WGS sequence"/>
</dbReference>
<dbReference type="OrthoDB" id="5153985at2759"/>
<keyword evidence="4" id="KW-1185">Reference proteome</keyword>
<dbReference type="Pfam" id="PF06985">
    <property type="entry name" value="HET"/>
    <property type="match status" value="1"/>
</dbReference>
<evidence type="ECO:0000313" key="3">
    <source>
        <dbReference type="EMBL" id="KAH7304513.1"/>
    </source>
</evidence>
<name>A0A8K0SCR3_9HYPO</name>
<gene>
    <name evidence="3" type="ORF">B0I35DRAFT_516745</name>
</gene>
<dbReference type="GO" id="GO:0050660">
    <property type="term" value="F:flavin adenine dinucleotide binding"/>
    <property type="evidence" value="ECO:0007669"/>
    <property type="project" value="InterPro"/>
</dbReference>
<dbReference type="InterPro" id="IPR016169">
    <property type="entry name" value="FAD-bd_PCMH_sub2"/>
</dbReference>
<feature type="region of interest" description="Disordered" evidence="1">
    <location>
        <begin position="1"/>
        <end position="25"/>
    </location>
</feature>
<dbReference type="InterPro" id="IPR010730">
    <property type="entry name" value="HET"/>
</dbReference>
<dbReference type="PANTHER" id="PTHR24148:SF64">
    <property type="entry name" value="HETEROKARYON INCOMPATIBILITY DOMAIN-CONTAINING PROTEIN"/>
    <property type="match status" value="1"/>
</dbReference>
<dbReference type="InterPro" id="IPR036318">
    <property type="entry name" value="FAD-bd_PCMH-like_sf"/>
</dbReference>
<organism evidence="3 4">
    <name type="scientific">Stachybotrys elegans</name>
    <dbReference type="NCBI Taxonomy" id="80388"/>
    <lineage>
        <taxon>Eukaryota</taxon>
        <taxon>Fungi</taxon>
        <taxon>Dikarya</taxon>
        <taxon>Ascomycota</taxon>
        <taxon>Pezizomycotina</taxon>
        <taxon>Sordariomycetes</taxon>
        <taxon>Hypocreomycetidae</taxon>
        <taxon>Hypocreales</taxon>
        <taxon>Stachybotryaceae</taxon>
        <taxon>Stachybotrys</taxon>
    </lineage>
</organism>
<dbReference type="AlphaFoldDB" id="A0A8K0SCR3"/>
<dbReference type="Gene3D" id="3.30.465.10">
    <property type="match status" value="1"/>
</dbReference>
<sequence length="1073" mass="120237">MATFKSSMSAGTCDGSRDPNRRAENIHDCCSSGIEESQQKINAHVEDVTMNPEWGKMCRGTATAAGMIQESGRGDTIGKDETVLEKLQQLMVDQNEASGVSTAKPPIDYKDIPKPTIPVSQCDTRNNWNDIIASIKDGILPLIKPPTGSKERVRQSLSYSPLLSATHIRLLKLALLQDVDDVFEPFHCSMVVADLDQHTQYHALSYTWGEPISVYEDAHVPTPEDWEAPAFDIHCNGEVVSVATNLYTALISIRWLLSQQAVADVLDASNLYLWVDAICINQQDVKERNSQVLLIDRLYASAQCTFMWLGGEDTFSMQAEWFFLLTRLPGRAEIPVRIDIHDNDFYARVGLEQLGPEARIGLFGFYSRQYFSRAWIIQEWVRSRDTMAICGFRLLDPQDLAGRLGYLHGMDVWPQVMNLFESRPVGQEQAEAPFTGMGERIIFTRGNMQLPMPILQCILALKTHLSNLSLFHRLNLGLEGLDLYGNVVREPLGRKEDAFYTLQSFRHAKASDPRDKGFAFLGILDEFRSKSNSSLTLRPDYTRPTLEVYVEVAKQMISGGMGLRWLALKEARATIDGLPSWAPDLSTTYGTLLLGPVPFTESSGLVSSSVEFLENNILSASGYKADTVVATFHLEELTNTRKLEAFLSHIPLLSEIKQPRFSGTVRPWWRMYADNRQEAQALEPVTTQGRFEVLWRALLLDHDNSTCSYPADPSHGAALPILLEYYILADLLSTIINDIGDRLGIPSRAAEALRRKHGVRNRNTAVSRYVEKCTALFRLRGHRGMTWNMILMPRGENYAPDGEYTVVHGSFLEYEKEFQQVLRARGVDDTNAWDRCAKAANAYSNPRLSKPQPSSQGLVSSVYLDIEDASDVQAVFVHAQKHDVVCLSGTAAMTTLRGAVARARYRFGIEVLREYGLSKTLFSRAVAMRLRQCQIYFGAASTPARQLHCLRAQCLLPRRKRRDKQSVWWWLLNGSHNVLPGRGLSVDTVLEITIVTPNGQVRVANQCPNPNLLWALWGGGTGAFGTRVTLLQFTPTANNQERIVEILAKTMPNWTMETSKTSLSNMLVDEADA</sequence>
<feature type="domain" description="Heterokaryon incompatibility" evidence="2">
    <location>
        <begin position="201"/>
        <end position="379"/>
    </location>
</feature>
<protein>
    <submittedName>
        <fullName evidence="3">Heterokaryon incompatibility protein-domain-containing protein</fullName>
    </submittedName>
</protein>
<accession>A0A8K0SCR3</accession>
<dbReference type="PANTHER" id="PTHR24148">
    <property type="entry name" value="ANKYRIN REPEAT DOMAIN-CONTAINING PROTEIN 39 HOMOLOG-RELATED"/>
    <property type="match status" value="1"/>
</dbReference>